<dbReference type="Proteomes" id="UP000295620">
    <property type="component" value="Unassembled WGS sequence"/>
</dbReference>
<proteinExistence type="predicted"/>
<evidence type="ECO:0000313" key="3">
    <source>
        <dbReference type="Proteomes" id="UP000295620"/>
    </source>
</evidence>
<dbReference type="EMBL" id="SNYC01000005">
    <property type="protein sequence ID" value="TDQ08518.1"/>
    <property type="molecule type" value="Genomic_DNA"/>
</dbReference>
<sequence length="344" mass="39117">MPILTAEKLIIAFKKLSDFMLNPSPEFKNLMQSARNSNAWFTAEEVEKALLSLHIMLNPKDLETWFKNIDVTALPKKVGLILAGNIPMVGFHDVLSVLATGNTALIKLSSSDDKLIPALLHELVRIEPLLADRIVYAERLKDFDAVIATGSNNSSRYFEYYFSKVPNIIRKNRTSVAVLDGHETPEEIALLGKDIFDYFGLGCRNVSKLYIPEAYDIKNFFEPIESYSTVSNQFKYNNNYDYNKSIYLVNRAAHYDNGFLLLKEDSSLSSPLAVLFYERYKNLDEVTQILKKEEDTIQCVVTNTDLTLTNPTLGFGESQHPKLWDYADSINTIDFLLILRADKN</sequence>
<gene>
    <name evidence="2" type="ORF">ATK78_3034</name>
</gene>
<accession>A0A4R6SU27</accession>
<keyword evidence="3" id="KW-1185">Reference proteome</keyword>
<dbReference type="SUPFAM" id="SSF53720">
    <property type="entry name" value="ALDH-like"/>
    <property type="match status" value="1"/>
</dbReference>
<dbReference type="Pfam" id="PF05893">
    <property type="entry name" value="LuxC"/>
    <property type="match status" value="1"/>
</dbReference>
<evidence type="ECO:0000313" key="2">
    <source>
        <dbReference type="EMBL" id="TDQ08518.1"/>
    </source>
</evidence>
<name>A0A4R6SU27_9SPHI</name>
<dbReference type="OrthoDB" id="1522941at2"/>
<dbReference type="GO" id="GO:0008218">
    <property type="term" value="P:bioluminescence"/>
    <property type="evidence" value="ECO:0007669"/>
    <property type="project" value="InterPro"/>
</dbReference>
<protein>
    <submittedName>
        <fullName evidence="2">Acyl-CoA reductase LuxC</fullName>
    </submittedName>
</protein>
<evidence type="ECO:0000256" key="1">
    <source>
        <dbReference type="ARBA" id="ARBA00022857"/>
    </source>
</evidence>
<keyword evidence="1" id="KW-0521">NADP</keyword>
<dbReference type="AlphaFoldDB" id="A0A4R6SU27"/>
<dbReference type="InterPro" id="IPR016161">
    <property type="entry name" value="Ald_DH/histidinol_DH"/>
</dbReference>
<reference evidence="2 3" key="1">
    <citation type="submission" date="2019-03" db="EMBL/GenBank/DDBJ databases">
        <title>Genomic Encyclopedia of Archaeal and Bacterial Type Strains, Phase II (KMG-II): from individual species to whole genera.</title>
        <authorList>
            <person name="Goeker M."/>
        </authorList>
    </citation>
    <scope>NUCLEOTIDE SEQUENCE [LARGE SCALE GENOMIC DNA]</scope>
    <source>
        <strain evidence="2 3">DSM 19035</strain>
    </source>
</reference>
<comment type="caution">
    <text evidence="2">The sequence shown here is derived from an EMBL/GenBank/DDBJ whole genome shotgun (WGS) entry which is preliminary data.</text>
</comment>
<dbReference type="RefSeq" id="WP_133576876.1">
    <property type="nucleotide sequence ID" value="NZ_SNYC01000005.1"/>
</dbReference>
<dbReference type="GO" id="GO:0003995">
    <property type="term" value="F:acyl-CoA dehydrogenase activity"/>
    <property type="evidence" value="ECO:0007669"/>
    <property type="project" value="InterPro"/>
</dbReference>
<dbReference type="InterPro" id="IPR008670">
    <property type="entry name" value="CoA_reduct_LuxC"/>
</dbReference>
<organism evidence="2 3">
    <name type="scientific">Pedobacter metabolipauper</name>
    <dbReference type="NCBI Taxonomy" id="425513"/>
    <lineage>
        <taxon>Bacteria</taxon>
        <taxon>Pseudomonadati</taxon>
        <taxon>Bacteroidota</taxon>
        <taxon>Sphingobacteriia</taxon>
        <taxon>Sphingobacteriales</taxon>
        <taxon>Sphingobacteriaceae</taxon>
        <taxon>Pedobacter</taxon>
    </lineage>
</organism>